<dbReference type="Proteomes" id="UP000030063">
    <property type="component" value="Unassembled WGS sequence"/>
</dbReference>
<gene>
    <name evidence="2" type="ORF">TMS3_0104215</name>
</gene>
<accession>A0A0A1YML3</accession>
<evidence type="ECO:0000259" key="1">
    <source>
        <dbReference type="Pfam" id="PF03537"/>
    </source>
</evidence>
<sequence>MQLDGRLQTPDRQLYDIDLYDTPQKTIGDLKAVGRIVICYFSAGTWEDWRPDATAYPTAALGAPLADWPGERWLDIRRADVRALLSKRLDLAVSKGCNGVDPDNVDGYSNANGLQLSAADQVDFNRWLAREAHQRDLAVGLKNAVELLPQLVDDFDFALNESCYAYQECDGYRLFRQQGKAVLIAEYRSYNSKMCGKAAASGYRLQFFKRSLKGVGTPCN</sequence>
<reference evidence="2 3" key="1">
    <citation type="journal article" date="2014" name="Genome Announc.">
        <title>Draft Genome Sequence of Petroleum Oil-Degrading Marine Bacterium Pseudomonas taeanensis Strain MS-3, Isolated from a Crude Oil-Contaminated Seashore.</title>
        <authorList>
            <person name="Lee S.Y."/>
            <person name="Kim S.H."/>
            <person name="Lee D.G."/>
            <person name="Shin S."/>
            <person name="Yun S.H."/>
            <person name="Choi C.W."/>
            <person name="Chung Y.H."/>
            <person name="Choi J.S."/>
            <person name="Kahng H.Y."/>
            <person name="Kim S.I."/>
        </authorList>
    </citation>
    <scope>NUCLEOTIDE SEQUENCE [LARGE SCALE GENOMIC DNA]</scope>
    <source>
        <strain evidence="2 3">MS-3</strain>
    </source>
</reference>
<comment type="caution">
    <text evidence="2">The sequence shown here is derived from an EMBL/GenBank/DDBJ whole genome shotgun (WGS) entry which is preliminary data.</text>
</comment>
<keyword evidence="3" id="KW-1185">Reference proteome</keyword>
<evidence type="ECO:0000313" key="2">
    <source>
        <dbReference type="EMBL" id="KFX71145.1"/>
    </source>
</evidence>
<dbReference type="PANTHER" id="PTHR35273:SF2">
    <property type="entry name" value="ALPHA-GALACTOSIDASE"/>
    <property type="match status" value="1"/>
</dbReference>
<dbReference type="SUPFAM" id="SSF51445">
    <property type="entry name" value="(Trans)glycosidases"/>
    <property type="match status" value="1"/>
</dbReference>
<dbReference type="EMBL" id="AWSQ01000001">
    <property type="protein sequence ID" value="KFX71145.1"/>
    <property type="molecule type" value="Genomic_DNA"/>
</dbReference>
<evidence type="ECO:0000313" key="3">
    <source>
        <dbReference type="Proteomes" id="UP000030063"/>
    </source>
</evidence>
<dbReference type="eggNOG" id="COG3868">
    <property type="taxonomic scope" value="Bacteria"/>
</dbReference>
<dbReference type="InterPro" id="IPR017853">
    <property type="entry name" value="GH"/>
</dbReference>
<dbReference type="InterPro" id="IPR013785">
    <property type="entry name" value="Aldolase_TIM"/>
</dbReference>
<proteinExistence type="predicted"/>
<dbReference type="AlphaFoldDB" id="A0A0A1YML3"/>
<protein>
    <recommendedName>
        <fullName evidence="1">Glycoside-hydrolase family GH114 TIM-barrel domain-containing protein</fullName>
    </recommendedName>
</protein>
<dbReference type="Pfam" id="PF03537">
    <property type="entry name" value="Glyco_hydro_114"/>
    <property type="match status" value="1"/>
</dbReference>
<dbReference type="InterPro" id="IPR004352">
    <property type="entry name" value="GH114_TIM-barrel"/>
</dbReference>
<organism evidence="2 3">
    <name type="scientific">Pseudomonas taeanensis MS-3</name>
    <dbReference type="NCBI Taxonomy" id="1395571"/>
    <lineage>
        <taxon>Bacteria</taxon>
        <taxon>Pseudomonadati</taxon>
        <taxon>Pseudomonadota</taxon>
        <taxon>Gammaproteobacteria</taxon>
        <taxon>Pseudomonadales</taxon>
        <taxon>Pseudomonadaceae</taxon>
        <taxon>Pseudomonas</taxon>
    </lineage>
</organism>
<dbReference type="Gene3D" id="3.20.20.70">
    <property type="entry name" value="Aldolase class I"/>
    <property type="match status" value="1"/>
</dbReference>
<dbReference type="STRING" id="1395571.TMS3_0104215"/>
<feature type="domain" description="Glycoside-hydrolase family GH114 TIM-barrel" evidence="1">
    <location>
        <begin position="2"/>
        <end position="212"/>
    </location>
</feature>
<dbReference type="PANTHER" id="PTHR35273">
    <property type="entry name" value="ALPHA-1,4 POLYGALACTOSAMINIDASE, PUTATIVE (AFU_ORTHOLOGUE AFUA_3G07890)-RELATED"/>
    <property type="match status" value="1"/>
</dbReference>
<name>A0A0A1YML3_9PSED</name>
<dbReference type="OrthoDB" id="505502at2"/>